<dbReference type="Pfam" id="PF01546">
    <property type="entry name" value="Peptidase_M20"/>
    <property type="match status" value="1"/>
</dbReference>
<sequence length="365" mass="37908">PTVLLYCHYDVQPPGDLAEWHSPPFRLTERGGRWYGRGAADAKGNLVAHLTALRALGPDPPVGVRVLVEGSEESDSSALVDHVRAHPRDFAADAVLLGDSGNAEVGVPTATVVLRGAVDLTVTVELPDRRRRHGPDAPAALLRILNALRDGTGAPCLPGLPVDGNWSQEDWDEGEFRQAAGVLPGVALTGTGSVADRLWARPALTVTGIDGPPATGAGTARARINLRIPPGTEADSAAAALVARIRQSAPWGARVAVTVLNSARPYRASASGPVWAAFADAAREVYGQPLRYRGDGGTVPVCSALAEAHPGAEVIMVGVEEPLARVHAPDESVHPDELARTAATEALFCRRLAAGVPGVPTAPAG</sequence>
<accession>A0ABW1GD84</accession>
<keyword evidence="3" id="KW-0378">Hydrolase</keyword>
<gene>
    <name evidence="5" type="ORF">ACFP3V_30720</name>
</gene>
<evidence type="ECO:0000256" key="3">
    <source>
        <dbReference type="ARBA" id="ARBA00022801"/>
    </source>
</evidence>
<dbReference type="RefSeq" id="WP_380590752.1">
    <property type="nucleotide sequence ID" value="NZ_JBHSQJ010000176.1"/>
</dbReference>
<dbReference type="EMBL" id="JBHSQJ010000176">
    <property type="protein sequence ID" value="MFC5911567.1"/>
    <property type="molecule type" value="Genomic_DNA"/>
</dbReference>
<organism evidence="5 6">
    <name type="scientific">Streptacidiphilus monticola</name>
    <dbReference type="NCBI Taxonomy" id="2161674"/>
    <lineage>
        <taxon>Bacteria</taxon>
        <taxon>Bacillati</taxon>
        <taxon>Actinomycetota</taxon>
        <taxon>Actinomycetes</taxon>
        <taxon>Kitasatosporales</taxon>
        <taxon>Streptomycetaceae</taxon>
        <taxon>Streptacidiphilus</taxon>
    </lineage>
</organism>
<comment type="caution">
    <text evidence="5">The sequence shown here is derived from an EMBL/GenBank/DDBJ whole genome shotgun (WGS) entry which is preliminary data.</text>
</comment>
<evidence type="ECO:0000313" key="5">
    <source>
        <dbReference type="EMBL" id="MFC5911567.1"/>
    </source>
</evidence>
<keyword evidence="2" id="KW-0479">Metal-binding</keyword>
<evidence type="ECO:0000256" key="2">
    <source>
        <dbReference type="ARBA" id="ARBA00022723"/>
    </source>
</evidence>
<evidence type="ECO:0000256" key="1">
    <source>
        <dbReference type="ARBA" id="ARBA00022670"/>
    </source>
</evidence>
<keyword evidence="1" id="KW-0645">Protease</keyword>
<dbReference type="InterPro" id="IPR002933">
    <property type="entry name" value="Peptidase_M20"/>
</dbReference>
<dbReference type="Gene3D" id="3.40.630.10">
    <property type="entry name" value="Zn peptidases"/>
    <property type="match status" value="1"/>
</dbReference>
<dbReference type="NCBIfam" id="NF005914">
    <property type="entry name" value="PRK07907.1"/>
    <property type="match status" value="1"/>
</dbReference>
<dbReference type="PANTHER" id="PTHR43270:SF12">
    <property type="entry name" value="SUCCINYL-DIAMINOPIMELATE DESUCCINYLASE"/>
    <property type="match status" value="1"/>
</dbReference>
<name>A0ABW1GD84_9ACTN</name>
<dbReference type="Pfam" id="PF07687">
    <property type="entry name" value="M20_dimer"/>
    <property type="match status" value="1"/>
</dbReference>
<dbReference type="Gene3D" id="3.30.70.360">
    <property type="match status" value="1"/>
</dbReference>
<protein>
    <submittedName>
        <fullName evidence="5">M20/M25/M40 family metallo-hydrolase</fullName>
    </submittedName>
</protein>
<dbReference type="InterPro" id="IPR051458">
    <property type="entry name" value="Cyt/Met_Dipeptidase"/>
</dbReference>
<dbReference type="Proteomes" id="UP001596174">
    <property type="component" value="Unassembled WGS sequence"/>
</dbReference>
<evidence type="ECO:0000259" key="4">
    <source>
        <dbReference type="Pfam" id="PF07687"/>
    </source>
</evidence>
<feature type="domain" description="Peptidase M20 dimerisation" evidence="4">
    <location>
        <begin position="134"/>
        <end position="251"/>
    </location>
</feature>
<dbReference type="SUPFAM" id="SSF53187">
    <property type="entry name" value="Zn-dependent exopeptidases"/>
    <property type="match status" value="1"/>
</dbReference>
<reference evidence="6" key="1">
    <citation type="journal article" date="2019" name="Int. J. Syst. Evol. Microbiol.">
        <title>The Global Catalogue of Microorganisms (GCM) 10K type strain sequencing project: providing services to taxonomists for standard genome sequencing and annotation.</title>
        <authorList>
            <consortium name="The Broad Institute Genomics Platform"/>
            <consortium name="The Broad Institute Genome Sequencing Center for Infectious Disease"/>
            <person name="Wu L."/>
            <person name="Ma J."/>
        </authorList>
    </citation>
    <scope>NUCLEOTIDE SEQUENCE [LARGE SCALE GENOMIC DNA]</scope>
    <source>
        <strain evidence="6">JCM 4816</strain>
    </source>
</reference>
<proteinExistence type="predicted"/>
<dbReference type="PANTHER" id="PTHR43270">
    <property type="entry name" value="BETA-ALA-HIS DIPEPTIDASE"/>
    <property type="match status" value="1"/>
</dbReference>
<keyword evidence="6" id="KW-1185">Reference proteome</keyword>
<feature type="non-terminal residue" evidence="5">
    <location>
        <position position="1"/>
    </location>
</feature>
<dbReference type="InterPro" id="IPR011650">
    <property type="entry name" value="Peptidase_M20_dimer"/>
</dbReference>
<evidence type="ECO:0000313" key="6">
    <source>
        <dbReference type="Proteomes" id="UP001596174"/>
    </source>
</evidence>